<evidence type="ECO:0000313" key="3">
    <source>
        <dbReference type="Proteomes" id="UP000220836"/>
    </source>
</evidence>
<evidence type="ECO:0000313" key="2">
    <source>
        <dbReference type="EMBL" id="SMX38793.1"/>
    </source>
</evidence>
<dbReference type="Proteomes" id="UP000220836">
    <property type="component" value="Unassembled WGS sequence"/>
</dbReference>
<proteinExistence type="predicted"/>
<feature type="region of interest" description="Disordered" evidence="1">
    <location>
        <begin position="64"/>
        <end position="83"/>
    </location>
</feature>
<keyword evidence="3" id="KW-1185">Reference proteome</keyword>
<dbReference type="AlphaFoldDB" id="A0A238K7L8"/>
<dbReference type="EMBL" id="FXYH01000004">
    <property type="protein sequence ID" value="SMX38793.1"/>
    <property type="molecule type" value="Genomic_DNA"/>
</dbReference>
<reference evidence="2 3" key="1">
    <citation type="submission" date="2017-05" db="EMBL/GenBank/DDBJ databases">
        <authorList>
            <person name="Song R."/>
            <person name="Chenine A.L."/>
            <person name="Ruprecht R.M."/>
        </authorList>
    </citation>
    <scope>NUCLEOTIDE SEQUENCE [LARGE SCALE GENOMIC DNA]</scope>
    <source>
        <strain evidence="2 3">CECT 8663</strain>
    </source>
</reference>
<name>A0A238K7L8_9RHOB</name>
<evidence type="ECO:0000256" key="1">
    <source>
        <dbReference type="SAM" id="MobiDB-lite"/>
    </source>
</evidence>
<accession>A0A238K7L8</accession>
<gene>
    <name evidence="2" type="ORF">PEV8663_01544</name>
</gene>
<protein>
    <submittedName>
        <fullName evidence="2">Uncharacterized protein</fullName>
    </submittedName>
</protein>
<sequence>MAKNPKQDARVLPARAERQSSIQCALRGAVSCPYENYYGEIRPSLAKKRHQTCFITTGRHTNGLHCDIEPDRGEGLGPKGRLL</sequence>
<organism evidence="2 3">
    <name type="scientific">Pelagimonas varians</name>
    <dbReference type="NCBI Taxonomy" id="696760"/>
    <lineage>
        <taxon>Bacteria</taxon>
        <taxon>Pseudomonadati</taxon>
        <taxon>Pseudomonadota</taxon>
        <taxon>Alphaproteobacteria</taxon>
        <taxon>Rhodobacterales</taxon>
        <taxon>Roseobacteraceae</taxon>
        <taxon>Pelagimonas</taxon>
    </lineage>
</organism>